<dbReference type="InterPro" id="IPR011050">
    <property type="entry name" value="Pectin_lyase_fold/virulence"/>
</dbReference>
<evidence type="ECO:0000256" key="2">
    <source>
        <dbReference type="ARBA" id="ARBA00022525"/>
    </source>
</evidence>
<dbReference type="InterPro" id="IPR012334">
    <property type="entry name" value="Pectin_lyas_fold"/>
</dbReference>
<keyword evidence="4" id="KW-0732">Signal</keyword>
<feature type="signal peptide" evidence="4">
    <location>
        <begin position="1"/>
        <end position="24"/>
    </location>
</feature>
<dbReference type="AlphaFoldDB" id="A0AAD8KU69"/>
<evidence type="ECO:0000313" key="5">
    <source>
        <dbReference type="EMBL" id="KAK1429614.1"/>
    </source>
</evidence>
<evidence type="ECO:0000256" key="3">
    <source>
        <dbReference type="ARBA" id="ARBA00023316"/>
    </source>
</evidence>
<reference evidence="5" key="1">
    <citation type="journal article" date="2023" name="bioRxiv">
        <title>Improved chromosome-level genome assembly for marigold (Tagetes erecta).</title>
        <authorList>
            <person name="Jiang F."/>
            <person name="Yuan L."/>
            <person name="Wang S."/>
            <person name="Wang H."/>
            <person name="Xu D."/>
            <person name="Wang A."/>
            <person name="Fan W."/>
        </authorList>
    </citation>
    <scope>NUCLEOTIDE SEQUENCE</scope>
    <source>
        <strain evidence="5">WSJ</strain>
        <tissue evidence="5">Leaf</tissue>
    </source>
</reference>
<feature type="chain" id="PRO_5041904412" description="Polygalacturonase" evidence="4">
    <location>
        <begin position="25"/>
        <end position="105"/>
    </location>
</feature>
<dbReference type="SUPFAM" id="SSF51126">
    <property type="entry name" value="Pectin lyase-like"/>
    <property type="match status" value="1"/>
</dbReference>
<dbReference type="Proteomes" id="UP001229421">
    <property type="component" value="Unassembled WGS sequence"/>
</dbReference>
<organism evidence="5 6">
    <name type="scientific">Tagetes erecta</name>
    <name type="common">African marigold</name>
    <dbReference type="NCBI Taxonomy" id="13708"/>
    <lineage>
        <taxon>Eukaryota</taxon>
        <taxon>Viridiplantae</taxon>
        <taxon>Streptophyta</taxon>
        <taxon>Embryophyta</taxon>
        <taxon>Tracheophyta</taxon>
        <taxon>Spermatophyta</taxon>
        <taxon>Magnoliopsida</taxon>
        <taxon>eudicotyledons</taxon>
        <taxon>Gunneridae</taxon>
        <taxon>Pentapetalae</taxon>
        <taxon>asterids</taxon>
        <taxon>campanulids</taxon>
        <taxon>Asterales</taxon>
        <taxon>Asteraceae</taxon>
        <taxon>Asteroideae</taxon>
        <taxon>Heliantheae alliance</taxon>
        <taxon>Tageteae</taxon>
        <taxon>Tagetes</taxon>
    </lineage>
</organism>
<dbReference type="PANTHER" id="PTHR31375">
    <property type="match status" value="1"/>
</dbReference>
<dbReference type="EMBL" id="JAUHHV010000003">
    <property type="protein sequence ID" value="KAK1429614.1"/>
    <property type="molecule type" value="Genomic_DNA"/>
</dbReference>
<proteinExistence type="predicted"/>
<gene>
    <name evidence="5" type="ORF">QVD17_11828</name>
</gene>
<dbReference type="Gene3D" id="2.160.20.10">
    <property type="entry name" value="Single-stranded right-handed beta-helix, Pectin lyase-like"/>
    <property type="match status" value="1"/>
</dbReference>
<accession>A0AAD8KU69</accession>
<keyword evidence="2" id="KW-0964">Secreted</keyword>
<evidence type="ECO:0000256" key="4">
    <source>
        <dbReference type="SAM" id="SignalP"/>
    </source>
</evidence>
<sequence>MADLVHLQGFLLLVFLSICNISFSVQIASASNFDVTTYGAKGNGHTDDTKAFVRAWADVCRDKSRNPTLVIPPRKSFLIGPITFSGPCKFHTVQVQMEKLFTILV</sequence>
<dbReference type="GO" id="GO:0071555">
    <property type="term" value="P:cell wall organization"/>
    <property type="evidence" value="ECO:0007669"/>
    <property type="project" value="UniProtKB-KW"/>
</dbReference>
<keyword evidence="6" id="KW-1185">Reference proteome</keyword>
<evidence type="ECO:0008006" key="7">
    <source>
        <dbReference type="Google" id="ProtNLM"/>
    </source>
</evidence>
<comment type="subcellular location">
    <subcellularLocation>
        <location evidence="1">Secreted</location>
    </subcellularLocation>
</comment>
<evidence type="ECO:0000256" key="1">
    <source>
        <dbReference type="ARBA" id="ARBA00004613"/>
    </source>
</evidence>
<evidence type="ECO:0000313" key="6">
    <source>
        <dbReference type="Proteomes" id="UP001229421"/>
    </source>
</evidence>
<comment type="caution">
    <text evidence="5">The sequence shown here is derived from an EMBL/GenBank/DDBJ whole genome shotgun (WGS) entry which is preliminary data.</text>
</comment>
<protein>
    <recommendedName>
        <fullName evidence="7">Polygalacturonase</fullName>
    </recommendedName>
</protein>
<name>A0AAD8KU69_TARER</name>
<keyword evidence="3" id="KW-0961">Cell wall biogenesis/degradation</keyword>
<dbReference type="GO" id="GO:0005576">
    <property type="term" value="C:extracellular region"/>
    <property type="evidence" value="ECO:0007669"/>
    <property type="project" value="UniProtKB-SubCell"/>
</dbReference>